<name>A0ABT7Y640_9VIBR</name>
<gene>
    <name evidence="1" type="ORF">QWJ08_19435</name>
</gene>
<keyword evidence="1" id="KW-0255">Endonuclease</keyword>
<dbReference type="InterPro" id="IPR013467">
    <property type="entry name" value="HNH78-like"/>
</dbReference>
<dbReference type="RefSeq" id="WP_289963592.1">
    <property type="nucleotide sequence ID" value="NZ_JAUEOZ010000002.1"/>
</dbReference>
<keyword evidence="2" id="KW-1185">Reference proteome</keyword>
<dbReference type="EMBL" id="JAUEOZ010000002">
    <property type="protein sequence ID" value="MDN2483522.1"/>
    <property type="molecule type" value="Genomic_DNA"/>
</dbReference>
<dbReference type="GO" id="GO:0004519">
    <property type="term" value="F:endonuclease activity"/>
    <property type="evidence" value="ECO:0007669"/>
    <property type="project" value="UniProtKB-KW"/>
</dbReference>
<sequence length="209" mass="23881">MYPITKRNQPASLAQYKREASATYKGMPQQVREDLIGSLLNEQGHVCAYCMKRIKANAMRVEHWASRKNNSGLQLDYKNLLACCQGNEGQAKESYTCDKRKGDAVLMFSPSEASHNIKSKIDYHEGGKIKSHDATFNRQLNEVLNLNETRLVSNRKAALSVIQGELNKKSGTRDKREIQRMLNNVLSRNRRGQHKEYMGFLASYLEKKL</sequence>
<dbReference type="Proteomes" id="UP001169719">
    <property type="component" value="Unassembled WGS sequence"/>
</dbReference>
<reference evidence="1" key="1">
    <citation type="submission" date="2024-05" db="EMBL/GenBank/DDBJ databases">
        <title>Genome Sequences of Four Agar- Degrading Marine Bacteria.</title>
        <authorList>
            <person name="Phillips E.K."/>
            <person name="Shaffer J.C."/>
            <person name="Henson M.W."/>
            <person name="Temperton B."/>
            <person name="Thrash C.J."/>
            <person name="Martin M.O."/>
        </authorList>
    </citation>
    <scope>NUCLEOTIDE SEQUENCE</scope>
    <source>
        <strain evidence="1">EKP203</strain>
    </source>
</reference>
<dbReference type="NCBIfam" id="TIGR02646">
    <property type="entry name" value="retron system putative HNH endonuclease"/>
    <property type="match status" value="1"/>
</dbReference>
<accession>A0ABT7Y640</accession>
<proteinExistence type="predicted"/>
<organism evidence="1 2">
    <name type="scientific">Vibrio agarivorans</name>
    <dbReference type="NCBI Taxonomy" id="153622"/>
    <lineage>
        <taxon>Bacteria</taxon>
        <taxon>Pseudomonadati</taxon>
        <taxon>Pseudomonadota</taxon>
        <taxon>Gammaproteobacteria</taxon>
        <taxon>Vibrionales</taxon>
        <taxon>Vibrionaceae</taxon>
        <taxon>Vibrio</taxon>
    </lineage>
</organism>
<keyword evidence="1" id="KW-0540">Nuclease</keyword>
<keyword evidence="1" id="KW-0378">Hydrolase</keyword>
<protein>
    <submittedName>
        <fullName evidence="1">Retron system putative HNH endonuclease</fullName>
    </submittedName>
</protein>
<comment type="caution">
    <text evidence="1">The sequence shown here is derived from an EMBL/GenBank/DDBJ whole genome shotgun (WGS) entry which is preliminary data.</text>
</comment>
<evidence type="ECO:0000313" key="1">
    <source>
        <dbReference type="EMBL" id="MDN2483522.1"/>
    </source>
</evidence>
<evidence type="ECO:0000313" key="2">
    <source>
        <dbReference type="Proteomes" id="UP001169719"/>
    </source>
</evidence>
<dbReference type="Gene3D" id="1.10.30.50">
    <property type="match status" value="1"/>
</dbReference>